<dbReference type="EMBL" id="CM042014">
    <property type="protein sequence ID" value="KAI3721220.1"/>
    <property type="molecule type" value="Genomic_DNA"/>
</dbReference>
<name>A0ACB9BG87_CICIN</name>
<dbReference type="Proteomes" id="UP001055811">
    <property type="component" value="Linkage Group LG06"/>
</dbReference>
<reference evidence="1 2" key="2">
    <citation type="journal article" date="2022" name="Mol. Ecol. Resour.">
        <title>The genomes of chicory, endive, great burdock and yacon provide insights into Asteraceae paleo-polyploidization history and plant inulin production.</title>
        <authorList>
            <person name="Fan W."/>
            <person name="Wang S."/>
            <person name="Wang H."/>
            <person name="Wang A."/>
            <person name="Jiang F."/>
            <person name="Liu H."/>
            <person name="Zhao H."/>
            <person name="Xu D."/>
            <person name="Zhang Y."/>
        </authorList>
    </citation>
    <scope>NUCLEOTIDE SEQUENCE [LARGE SCALE GENOMIC DNA]</scope>
    <source>
        <strain evidence="2">cv. Punajuju</strain>
        <tissue evidence="1">Leaves</tissue>
    </source>
</reference>
<evidence type="ECO:0000313" key="2">
    <source>
        <dbReference type="Proteomes" id="UP001055811"/>
    </source>
</evidence>
<evidence type="ECO:0000313" key="1">
    <source>
        <dbReference type="EMBL" id="KAI3721220.1"/>
    </source>
</evidence>
<gene>
    <name evidence="1" type="ORF">L2E82_32226</name>
</gene>
<sequence>MFFFFPQLSWLLFSLFFHLFTPSLSFSFIFNGFKNLNPHNITITGATHITPTGMLKLTNETSRLTGHGFYPDPIRFKNPTTKKPISFSTSFVFAIIPEFKNPGGHGLAFTVSPAKEFAGALPSQYLGILNVTNNGNISNHLFAVEFDTVLDLEFSDINDNHVGVNINAMSSKNSTKAGFFIDGNSTKQDLNLKSGRKIQAWVDYDALKPQLNVTLSLSSQKPSTPILSIPLNLEPVLQDFMYVGFSASTGLLASSHYIFGWSFNTSGKAQSFDLNNFPSIPRAKKNHKSLIIGVSVATLLAVVIIAIVGVVFVIKKTKNTDEIEEWELDVGPHRYSYKELKQATKEFREEEILGSGGFGSVYKGVLPNSKTLIAVKRISNESKQGMRTFVSEISTIGRLRHRNLVQLLGWCRKGSYLLLVYEFMANGSLDKYIYDNPKVTLNWERRFEIIKDVARGLLYLHEEWQQTVLHRDIKAANVLLDSELNGRLGDFGLAKLCEHGSNISTTKVVGTLGYIAPELTRTGKPTTNSDVFAFGALLLEVVCGRRPIEPKALPEELILVDFVWDKWTKGTVLEAVDKRLKGEFDEVEVLLVVKLGLMCSSNAPSARPDMRWIVKYLEGEAPLPENLAPPCDSDDKGSFGIDFEDYVHSYPSSSM</sequence>
<protein>
    <submittedName>
        <fullName evidence="1">Uncharacterized protein</fullName>
    </submittedName>
</protein>
<reference evidence="2" key="1">
    <citation type="journal article" date="2022" name="Mol. Ecol. Resour.">
        <title>The genomes of chicory, endive, great burdock and yacon provide insights into Asteraceae palaeo-polyploidization history and plant inulin production.</title>
        <authorList>
            <person name="Fan W."/>
            <person name="Wang S."/>
            <person name="Wang H."/>
            <person name="Wang A."/>
            <person name="Jiang F."/>
            <person name="Liu H."/>
            <person name="Zhao H."/>
            <person name="Xu D."/>
            <person name="Zhang Y."/>
        </authorList>
    </citation>
    <scope>NUCLEOTIDE SEQUENCE [LARGE SCALE GENOMIC DNA]</scope>
    <source>
        <strain evidence="2">cv. Punajuju</strain>
    </source>
</reference>
<accession>A0ACB9BG87</accession>
<comment type="caution">
    <text evidence="1">The sequence shown here is derived from an EMBL/GenBank/DDBJ whole genome shotgun (WGS) entry which is preliminary data.</text>
</comment>
<organism evidence="1 2">
    <name type="scientific">Cichorium intybus</name>
    <name type="common">Chicory</name>
    <dbReference type="NCBI Taxonomy" id="13427"/>
    <lineage>
        <taxon>Eukaryota</taxon>
        <taxon>Viridiplantae</taxon>
        <taxon>Streptophyta</taxon>
        <taxon>Embryophyta</taxon>
        <taxon>Tracheophyta</taxon>
        <taxon>Spermatophyta</taxon>
        <taxon>Magnoliopsida</taxon>
        <taxon>eudicotyledons</taxon>
        <taxon>Gunneridae</taxon>
        <taxon>Pentapetalae</taxon>
        <taxon>asterids</taxon>
        <taxon>campanulids</taxon>
        <taxon>Asterales</taxon>
        <taxon>Asteraceae</taxon>
        <taxon>Cichorioideae</taxon>
        <taxon>Cichorieae</taxon>
        <taxon>Cichoriinae</taxon>
        <taxon>Cichorium</taxon>
    </lineage>
</organism>
<keyword evidence="2" id="KW-1185">Reference proteome</keyword>
<proteinExistence type="predicted"/>